<dbReference type="Proteomes" id="UP000191901">
    <property type="component" value="Chromosome"/>
</dbReference>
<sequence>MPFTPNPPFPKSKGDALRSDDWNQLTQEVQRLDTDKLNKAGDLIDGSLTISGSLAIGRKSPQAPLHLAGGNWDVSNTEGDLKIGDDTYRLKVGVATAGGGAGDVRIRAQGGTNRLLLGSGKDDVLTVQNANVGIGTITPDAKLTVAGALKFSGDGTLIFYQTNESGTPNGDGFRFRYDETFFGSTRDALVIEKTDGNSTDPDGGIAFVNTGNDGTVETSLAIRGDGRVGIGTTNPAARLHIEDTAQIGATNSTNGRLTIYGTGNNASAAGALTIRSGSSTSTQLFLDRNEVNCQDNTLYLNFWSNKQVRVGRSASGAGGMYVYGNLHATGNITAGGNKSGYVTDRFINQSGDLLDAGDVVVLGTSSTGVFYGKNDAIPVPEVDLTTNAYDHRVCGIVAEIVVEEPPEAPEAALADRSDLQNTNYDDGIKRLQVFSPEEVDKMDLEKVEAGQFGNMVTLGCFAYCKVDADIAPIEVGDLLTTSPTKGHAQKVLHPEKAMGTVLGKALATLFKGKGKIPVLVMLQ</sequence>
<dbReference type="AlphaFoldDB" id="A0A1Z3HPT8"/>
<gene>
    <name evidence="1" type="ORF">XM38_032780</name>
</gene>
<evidence type="ECO:0000313" key="1">
    <source>
        <dbReference type="EMBL" id="ASC72321.1"/>
    </source>
</evidence>
<dbReference type="EMBL" id="CP021983">
    <property type="protein sequence ID" value="ASC72321.1"/>
    <property type="molecule type" value="Genomic_DNA"/>
</dbReference>
<protein>
    <submittedName>
        <fullName evidence="1">Uncharacterized protein</fullName>
    </submittedName>
</protein>
<accession>A0A1Z3HPT8</accession>
<dbReference type="STRING" id="1641165.XM38_00535"/>
<evidence type="ECO:0000313" key="2">
    <source>
        <dbReference type="Proteomes" id="UP000191901"/>
    </source>
</evidence>
<proteinExistence type="predicted"/>
<dbReference type="KEGG" id="hhg:XM38_032780"/>
<name>A0A1Z3HPT8_9CYAN</name>
<reference evidence="1 2" key="1">
    <citation type="journal article" date="2016" name="Biochim. Biophys. Acta">
        <title>Characterization of red-shifted phycobilisomes isolated from the chlorophyll f-containing cyanobacterium Halomicronema hongdechloris.</title>
        <authorList>
            <person name="Li Y."/>
            <person name="Lin Y."/>
            <person name="Garvey C.J."/>
            <person name="Birch D."/>
            <person name="Corkery R.W."/>
            <person name="Loughlin P.C."/>
            <person name="Scheer H."/>
            <person name="Willows R.D."/>
            <person name="Chen M."/>
        </authorList>
    </citation>
    <scope>NUCLEOTIDE SEQUENCE [LARGE SCALE GENOMIC DNA]</scope>
    <source>
        <strain evidence="1 2">C2206</strain>
    </source>
</reference>
<keyword evidence="2" id="KW-1185">Reference proteome</keyword>
<organism evidence="1 2">
    <name type="scientific">Halomicronema hongdechloris C2206</name>
    <dbReference type="NCBI Taxonomy" id="1641165"/>
    <lineage>
        <taxon>Bacteria</taxon>
        <taxon>Bacillati</taxon>
        <taxon>Cyanobacteriota</taxon>
        <taxon>Cyanophyceae</taxon>
        <taxon>Nodosilineales</taxon>
        <taxon>Nodosilineaceae</taxon>
        <taxon>Halomicronema</taxon>
    </lineage>
</organism>
<dbReference type="OrthoDB" id="2643721at2"/>
<dbReference type="RefSeq" id="WP_088430327.1">
    <property type="nucleotide sequence ID" value="NZ_CP021983.2"/>
</dbReference>